<feature type="transmembrane region" description="Helical" evidence="1">
    <location>
        <begin position="103"/>
        <end position="125"/>
    </location>
</feature>
<evidence type="ECO:0000256" key="1">
    <source>
        <dbReference type="SAM" id="Phobius"/>
    </source>
</evidence>
<name>A0AAV2T4U9_CALDB</name>
<evidence type="ECO:0000313" key="2">
    <source>
        <dbReference type="EMBL" id="CAL5132230.1"/>
    </source>
</evidence>
<dbReference type="Proteomes" id="UP001497525">
    <property type="component" value="Unassembled WGS sequence"/>
</dbReference>
<keyword evidence="1" id="KW-1133">Transmembrane helix</keyword>
<organism evidence="2 3">
    <name type="scientific">Calicophoron daubneyi</name>
    <name type="common">Rumen fluke</name>
    <name type="synonym">Paramphistomum daubneyi</name>
    <dbReference type="NCBI Taxonomy" id="300641"/>
    <lineage>
        <taxon>Eukaryota</taxon>
        <taxon>Metazoa</taxon>
        <taxon>Spiralia</taxon>
        <taxon>Lophotrochozoa</taxon>
        <taxon>Platyhelminthes</taxon>
        <taxon>Trematoda</taxon>
        <taxon>Digenea</taxon>
        <taxon>Plagiorchiida</taxon>
        <taxon>Pronocephalata</taxon>
        <taxon>Paramphistomoidea</taxon>
        <taxon>Paramphistomidae</taxon>
        <taxon>Calicophoron</taxon>
    </lineage>
</organism>
<keyword evidence="1" id="KW-0472">Membrane</keyword>
<evidence type="ECO:0000313" key="3">
    <source>
        <dbReference type="Proteomes" id="UP001497525"/>
    </source>
</evidence>
<dbReference type="AlphaFoldDB" id="A0AAV2T4U9"/>
<comment type="caution">
    <text evidence="2">The sequence shown here is derived from an EMBL/GenBank/DDBJ whole genome shotgun (WGS) entry which is preliminary data.</text>
</comment>
<feature type="transmembrane region" description="Helical" evidence="1">
    <location>
        <begin position="69"/>
        <end position="91"/>
    </location>
</feature>
<proteinExistence type="predicted"/>
<gene>
    <name evidence="2" type="ORF">CDAUBV1_LOCUS5074</name>
</gene>
<dbReference type="EMBL" id="CAXLJL010000123">
    <property type="protein sequence ID" value="CAL5132230.1"/>
    <property type="molecule type" value="Genomic_DNA"/>
</dbReference>
<feature type="transmembrane region" description="Helical" evidence="1">
    <location>
        <begin position="40"/>
        <end position="63"/>
    </location>
</feature>
<sequence length="131" mass="13961">MLLVGGLQSIFVITVLISCLLGIVAVALKGAQVDTAQNKCILATGLIGLLLLGVAAILLFIIMFARGRFYRPVMLTIIVFVIVAMGAYIAACACSSSGVHWRSWTLAALWTSVIASIIGFAYLFIEPNKMP</sequence>
<feature type="transmembrane region" description="Helical" evidence="1">
    <location>
        <begin position="6"/>
        <end position="28"/>
    </location>
</feature>
<accession>A0AAV2T4U9</accession>
<protein>
    <submittedName>
        <fullName evidence="2">Uncharacterized protein</fullName>
    </submittedName>
</protein>
<reference evidence="2" key="1">
    <citation type="submission" date="2024-06" db="EMBL/GenBank/DDBJ databases">
        <authorList>
            <person name="Liu X."/>
            <person name="Lenzi L."/>
            <person name="Haldenby T S."/>
            <person name="Uol C."/>
        </authorList>
    </citation>
    <scope>NUCLEOTIDE SEQUENCE</scope>
</reference>
<keyword evidence="1" id="KW-0812">Transmembrane</keyword>